<keyword evidence="2" id="KW-1185">Reference proteome</keyword>
<name>A0AAV6PPG6_SOLSE</name>
<sequence>MNETEKDPNVLEKSDLTIIQGCFHYICMTEGGVSLYGRLFVLQQKAPNSHSPLLSSSCCCKALCDDWQSNRQHDTAISCRHNHVMGVGAVQQQSLPQQCRAYVEHETSWGRFGEQRPTRTGSAVPGHNTLIPACFPPVPSVETAVASSFFSTQVSRMAEKEPESPGKLETLLL</sequence>
<protein>
    <submittedName>
        <fullName evidence="1">Uncharacterized protein</fullName>
    </submittedName>
</protein>
<reference evidence="1 2" key="1">
    <citation type="journal article" date="2021" name="Sci. Rep.">
        <title>Chromosome anchoring in Senegalese sole (Solea senegalensis) reveals sex-associated markers and genome rearrangements in flatfish.</title>
        <authorList>
            <person name="Guerrero-Cozar I."/>
            <person name="Gomez-Garrido J."/>
            <person name="Berbel C."/>
            <person name="Martinez-Blanch J.F."/>
            <person name="Alioto T."/>
            <person name="Claros M.G."/>
            <person name="Gagnaire P.A."/>
            <person name="Manchado M."/>
        </authorList>
    </citation>
    <scope>NUCLEOTIDE SEQUENCE [LARGE SCALE GENOMIC DNA]</scope>
    <source>
        <strain evidence="1">Sse05_10M</strain>
    </source>
</reference>
<organism evidence="1 2">
    <name type="scientific">Solea senegalensis</name>
    <name type="common">Senegalese sole</name>
    <dbReference type="NCBI Taxonomy" id="28829"/>
    <lineage>
        <taxon>Eukaryota</taxon>
        <taxon>Metazoa</taxon>
        <taxon>Chordata</taxon>
        <taxon>Craniata</taxon>
        <taxon>Vertebrata</taxon>
        <taxon>Euteleostomi</taxon>
        <taxon>Actinopterygii</taxon>
        <taxon>Neopterygii</taxon>
        <taxon>Teleostei</taxon>
        <taxon>Neoteleostei</taxon>
        <taxon>Acanthomorphata</taxon>
        <taxon>Carangaria</taxon>
        <taxon>Pleuronectiformes</taxon>
        <taxon>Pleuronectoidei</taxon>
        <taxon>Soleidae</taxon>
        <taxon>Solea</taxon>
    </lineage>
</organism>
<accession>A0AAV6PPG6</accession>
<dbReference type="AlphaFoldDB" id="A0AAV6PPG6"/>
<dbReference type="Proteomes" id="UP000693946">
    <property type="component" value="Unassembled WGS sequence"/>
</dbReference>
<gene>
    <name evidence="1" type="ORF">JOB18_032113</name>
</gene>
<comment type="caution">
    <text evidence="1">The sequence shown here is derived from an EMBL/GenBank/DDBJ whole genome shotgun (WGS) entry which is preliminary data.</text>
</comment>
<proteinExistence type="predicted"/>
<evidence type="ECO:0000313" key="2">
    <source>
        <dbReference type="Proteomes" id="UP000693946"/>
    </source>
</evidence>
<dbReference type="EMBL" id="JAGKHQ010000209">
    <property type="protein sequence ID" value="KAG7471462.1"/>
    <property type="molecule type" value="Genomic_DNA"/>
</dbReference>
<evidence type="ECO:0000313" key="1">
    <source>
        <dbReference type="EMBL" id="KAG7471462.1"/>
    </source>
</evidence>